<reference evidence="1 2" key="1">
    <citation type="journal article" date="2015" name="Nature">
        <title>rRNA introns, odd ribosomes, and small enigmatic genomes across a large radiation of phyla.</title>
        <authorList>
            <person name="Brown C.T."/>
            <person name="Hug L.A."/>
            <person name="Thomas B.C."/>
            <person name="Sharon I."/>
            <person name="Castelle C.J."/>
            <person name="Singh A."/>
            <person name="Wilkins M.J."/>
            <person name="Williams K.H."/>
            <person name="Banfield J.F."/>
        </authorList>
    </citation>
    <scope>NUCLEOTIDE SEQUENCE [LARGE SCALE GENOMIC DNA]</scope>
</reference>
<protein>
    <recommendedName>
        <fullName evidence="3">HNH nuclease domain-containing protein</fullName>
    </recommendedName>
</protein>
<dbReference type="AlphaFoldDB" id="A0A0G0VD62"/>
<accession>A0A0G0VD62</accession>
<evidence type="ECO:0000313" key="2">
    <source>
        <dbReference type="Proteomes" id="UP000034452"/>
    </source>
</evidence>
<gene>
    <name evidence="1" type="ORF">UU13_C0017G0011</name>
</gene>
<dbReference type="InterPro" id="IPR003615">
    <property type="entry name" value="HNH_nuc"/>
</dbReference>
<name>A0A0G0VD62_9BACT</name>
<proteinExistence type="predicted"/>
<comment type="caution">
    <text evidence="1">The sequence shown here is derived from an EMBL/GenBank/DDBJ whole genome shotgun (WGS) entry which is preliminary data.</text>
</comment>
<dbReference type="CDD" id="cd00085">
    <property type="entry name" value="HNHc"/>
    <property type="match status" value="1"/>
</dbReference>
<evidence type="ECO:0008006" key="3">
    <source>
        <dbReference type="Google" id="ProtNLM"/>
    </source>
</evidence>
<dbReference type="EMBL" id="LBZL01000017">
    <property type="protein sequence ID" value="KKR69995.1"/>
    <property type="molecule type" value="Genomic_DNA"/>
</dbReference>
<sequence length="173" mass="20246">MPEVECKLCLKKFYGKPYFIKNGWAKYCSSACQYEARRNGKILPCEICGKGTYKQLKKLEKSKSGKFFCSKSCQTVWRNQEFIGIKHHNWKTGLFAYRSVLGRNKIPKICVLCRTKDERVLAVHHVDKNRKNNLVSNLAWLCNNCHFLVHHYKDESLKFKKNLSVYKARSKSS</sequence>
<organism evidence="1 2">
    <name type="scientific">Candidatus Nomurabacteria bacterium GW2011_GWB1_40_7</name>
    <dbReference type="NCBI Taxonomy" id="1618744"/>
    <lineage>
        <taxon>Bacteria</taxon>
        <taxon>Candidatus Nomuraibacteriota</taxon>
    </lineage>
</organism>
<dbReference type="Proteomes" id="UP000034452">
    <property type="component" value="Unassembled WGS sequence"/>
</dbReference>
<evidence type="ECO:0000313" key="1">
    <source>
        <dbReference type="EMBL" id="KKR69995.1"/>
    </source>
</evidence>